<dbReference type="PANTHER" id="PTHR31170">
    <property type="entry name" value="BNAC04G53230D PROTEIN"/>
    <property type="match status" value="1"/>
</dbReference>
<proteinExistence type="predicted"/>
<protein>
    <submittedName>
        <fullName evidence="2">Uncharacterized protein</fullName>
    </submittedName>
</protein>
<dbReference type="EMBL" id="CP039352">
    <property type="protein sequence ID" value="QCE03685.1"/>
    <property type="molecule type" value="Genomic_DNA"/>
</dbReference>
<dbReference type="Proteomes" id="UP000501690">
    <property type="component" value="Linkage Group LG8"/>
</dbReference>
<keyword evidence="1" id="KW-0812">Transmembrane</keyword>
<dbReference type="Pfam" id="PF03140">
    <property type="entry name" value="DUF247"/>
    <property type="match status" value="1"/>
</dbReference>
<keyword evidence="1" id="KW-1133">Transmembrane helix</keyword>
<name>A0A4D6MUV5_VIGUN</name>
<keyword evidence="3" id="KW-1185">Reference proteome</keyword>
<evidence type="ECO:0000313" key="2">
    <source>
        <dbReference type="EMBL" id="QCE03685.1"/>
    </source>
</evidence>
<dbReference type="PANTHER" id="PTHR31170:SF20">
    <property type="entry name" value="DUF247 DOMAIN PROTEIN"/>
    <property type="match status" value="1"/>
</dbReference>
<accession>A0A4D6MUV5</accession>
<dbReference type="AlphaFoldDB" id="A0A4D6MUV5"/>
<gene>
    <name evidence="2" type="ORF">DEO72_LG8g1710</name>
</gene>
<keyword evidence="1" id="KW-0472">Membrane</keyword>
<evidence type="ECO:0000313" key="3">
    <source>
        <dbReference type="Proteomes" id="UP000501690"/>
    </source>
</evidence>
<sequence>MDREANHKQIILEEWADSMSTMLGCVDVENVETCSIYLVSNQLRKSKAEAYMPQVVSIGPLHQGKRMELQHMEKIKWRCLMHFLSRAKIDPREALMKCGRHLLNLDEVVRASYSVDDLGFNSSNLAKIMVLDGCFLLELLISASPELDNRIQSSLSDSSPGARVIRWEKVLSDLTMLENQIPLVVLHVLSCALFPEVFPRKGSNRLIQELALSILGYNYGTLGSISQEELKVFHFLELVHASIDKEKVKDRMKEDSGIHIENGEDKRVTHRKVKLDRCATRLQAAGVTIEGTNDAQRDHSNIAAMTRFDLRVKFSDGKLEIPQLRITETTEAKWRNFIAWEVNKNMVEKHNGEIAISEAMNDAGIRFHFLCYAWFFQGLICSVHDVRVLLDRGVISVALDKEGKRVKSDKDLVDLFRKMTEGISESDVEETGIDPWIGEVILKLNSYPSTLSATGRSRITWHIFRGNLTSFWYNWRHSFRVLRRDYIPTRWKLIAVLAAAAGLILTALQTAFSVPRRK</sequence>
<feature type="transmembrane region" description="Helical" evidence="1">
    <location>
        <begin position="493"/>
        <end position="514"/>
    </location>
</feature>
<evidence type="ECO:0000256" key="1">
    <source>
        <dbReference type="SAM" id="Phobius"/>
    </source>
</evidence>
<organism evidence="2 3">
    <name type="scientific">Vigna unguiculata</name>
    <name type="common">Cowpea</name>
    <dbReference type="NCBI Taxonomy" id="3917"/>
    <lineage>
        <taxon>Eukaryota</taxon>
        <taxon>Viridiplantae</taxon>
        <taxon>Streptophyta</taxon>
        <taxon>Embryophyta</taxon>
        <taxon>Tracheophyta</taxon>
        <taxon>Spermatophyta</taxon>
        <taxon>Magnoliopsida</taxon>
        <taxon>eudicotyledons</taxon>
        <taxon>Gunneridae</taxon>
        <taxon>Pentapetalae</taxon>
        <taxon>rosids</taxon>
        <taxon>fabids</taxon>
        <taxon>Fabales</taxon>
        <taxon>Fabaceae</taxon>
        <taxon>Papilionoideae</taxon>
        <taxon>50 kb inversion clade</taxon>
        <taxon>NPAAA clade</taxon>
        <taxon>indigoferoid/millettioid clade</taxon>
        <taxon>Phaseoleae</taxon>
        <taxon>Vigna</taxon>
    </lineage>
</organism>
<dbReference type="InterPro" id="IPR004158">
    <property type="entry name" value="DUF247_pln"/>
</dbReference>
<reference evidence="2 3" key="1">
    <citation type="submission" date="2019-04" db="EMBL/GenBank/DDBJ databases">
        <title>An improved genome assembly and genetic linkage map for asparagus bean, Vigna unguiculata ssp. sesquipedialis.</title>
        <authorList>
            <person name="Xia Q."/>
            <person name="Zhang R."/>
            <person name="Dong Y."/>
        </authorList>
    </citation>
    <scope>NUCLEOTIDE SEQUENCE [LARGE SCALE GENOMIC DNA]</scope>
    <source>
        <tissue evidence="2">Leaf</tissue>
    </source>
</reference>